<dbReference type="RefSeq" id="XP_056791544.1">
    <property type="nucleotide sequence ID" value="XM_056934003.1"/>
</dbReference>
<sequence length="63" mass="6646">MTTTAATADTPDYCVADFSLVPPQIGSSTSSYAHELAGVHRLVRESGLKNQMHPTGTRIGKTA</sequence>
<comment type="caution">
    <text evidence="1">The sequence shown here is derived from an EMBL/GenBank/DDBJ whole genome shotgun (WGS) entry which is preliminary data.</text>
</comment>
<accession>A0A9W9XE16</accession>
<proteinExistence type="predicted"/>
<reference evidence="1" key="2">
    <citation type="journal article" date="2023" name="IMA Fungus">
        <title>Comparative genomic study of the Penicillium genus elucidates a diverse pangenome and 15 lateral gene transfer events.</title>
        <authorList>
            <person name="Petersen C."/>
            <person name="Sorensen T."/>
            <person name="Nielsen M.R."/>
            <person name="Sondergaard T.E."/>
            <person name="Sorensen J.L."/>
            <person name="Fitzpatrick D.A."/>
            <person name="Frisvad J.C."/>
            <person name="Nielsen K.L."/>
        </authorList>
    </citation>
    <scope>NUCLEOTIDE SEQUENCE</scope>
    <source>
        <strain evidence="1">IBT 30728</strain>
    </source>
</reference>
<evidence type="ECO:0000313" key="1">
    <source>
        <dbReference type="EMBL" id="KAJ5489511.1"/>
    </source>
</evidence>
<keyword evidence="2" id="KW-1185">Reference proteome</keyword>
<dbReference type="InterPro" id="IPR029756">
    <property type="entry name" value="MTH1187/YkoF-like"/>
</dbReference>
<protein>
    <submittedName>
        <fullName evidence="1">Cell wall biogenesis protein</fullName>
    </submittedName>
</protein>
<dbReference type="EMBL" id="JAPWDQ010000004">
    <property type="protein sequence ID" value="KAJ5489511.1"/>
    <property type="molecule type" value="Genomic_DNA"/>
</dbReference>
<gene>
    <name evidence="1" type="ORF">N7539_004401</name>
</gene>
<dbReference type="Proteomes" id="UP001148312">
    <property type="component" value="Unassembled WGS sequence"/>
</dbReference>
<dbReference type="AlphaFoldDB" id="A0A9W9XE16"/>
<evidence type="ECO:0000313" key="2">
    <source>
        <dbReference type="Proteomes" id="UP001148312"/>
    </source>
</evidence>
<reference evidence="1" key="1">
    <citation type="submission" date="2022-12" db="EMBL/GenBank/DDBJ databases">
        <authorList>
            <person name="Petersen C."/>
        </authorList>
    </citation>
    <scope>NUCLEOTIDE SEQUENCE</scope>
    <source>
        <strain evidence="1">IBT 30728</strain>
    </source>
</reference>
<organism evidence="1 2">
    <name type="scientific">Penicillium diatomitis</name>
    <dbReference type="NCBI Taxonomy" id="2819901"/>
    <lineage>
        <taxon>Eukaryota</taxon>
        <taxon>Fungi</taxon>
        <taxon>Dikarya</taxon>
        <taxon>Ascomycota</taxon>
        <taxon>Pezizomycotina</taxon>
        <taxon>Eurotiomycetes</taxon>
        <taxon>Eurotiomycetidae</taxon>
        <taxon>Eurotiales</taxon>
        <taxon>Aspergillaceae</taxon>
        <taxon>Penicillium</taxon>
    </lineage>
</organism>
<name>A0A9W9XE16_9EURO</name>
<dbReference type="GeneID" id="81624252"/>
<dbReference type="SUPFAM" id="SSF89957">
    <property type="entry name" value="MTH1187/YkoF-like"/>
    <property type="match status" value="1"/>
</dbReference>
<dbReference type="Gene3D" id="3.30.70.930">
    <property type="match status" value="1"/>
</dbReference>